<evidence type="ECO:0000259" key="1">
    <source>
        <dbReference type="PROSITE" id="PS50943"/>
    </source>
</evidence>
<dbReference type="HOGENOM" id="CLU_055817_1_1_11"/>
<dbReference type="AlphaFoldDB" id="D1ADS7"/>
<dbReference type="InterPro" id="IPR043917">
    <property type="entry name" value="DUF5753"/>
</dbReference>
<dbReference type="InterPro" id="IPR010982">
    <property type="entry name" value="Lambda_DNA-bd_dom_sf"/>
</dbReference>
<keyword evidence="3" id="KW-1185">Reference proteome</keyword>
<dbReference type="Gene3D" id="1.10.260.40">
    <property type="entry name" value="lambda repressor-like DNA-binding domains"/>
    <property type="match status" value="1"/>
</dbReference>
<dbReference type="Proteomes" id="UP000001918">
    <property type="component" value="Chromosome"/>
</dbReference>
<dbReference type="EMBL" id="CP001738">
    <property type="protein sequence ID" value="ACY97537.1"/>
    <property type="molecule type" value="Genomic_DNA"/>
</dbReference>
<reference evidence="2 3" key="1">
    <citation type="journal article" date="2011" name="Stand. Genomic Sci.">
        <title>Complete genome sequence of Thermomonospora curvata type strain (B9).</title>
        <authorList>
            <person name="Chertkov O."/>
            <person name="Sikorski J."/>
            <person name="Nolan M."/>
            <person name="Lapidus A."/>
            <person name="Lucas S."/>
            <person name="Del Rio T.G."/>
            <person name="Tice H."/>
            <person name="Cheng J.F."/>
            <person name="Goodwin L."/>
            <person name="Pitluck S."/>
            <person name="Liolios K."/>
            <person name="Ivanova N."/>
            <person name="Mavromatis K."/>
            <person name="Mikhailova N."/>
            <person name="Ovchinnikova G."/>
            <person name="Pati A."/>
            <person name="Chen A."/>
            <person name="Palaniappan K."/>
            <person name="Djao O.D."/>
            <person name="Land M."/>
            <person name="Hauser L."/>
            <person name="Chang Y.J."/>
            <person name="Jeffries C.D."/>
            <person name="Brettin T."/>
            <person name="Han C."/>
            <person name="Detter J.C."/>
            <person name="Rohde M."/>
            <person name="Goker M."/>
            <person name="Woyke T."/>
            <person name="Bristow J."/>
            <person name="Eisen J.A."/>
            <person name="Markowitz V."/>
            <person name="Hugenholtz P."/>
            <person name="Klenk H.P."/>
            <person name="Kyrpides N.C."/>
        </authorList>
    </citation>
    <scope>NUCLEOTIDE SEQUENCE [LARGE SCALE GENOMIC DNA]</scope>
    <source>
        <strain evidence="3">ATCC 19995 / DSM 43183 / JCM 3096 / KCTC 9072 / NBRC 15933 / NCIMB 10081 / Henssen B9</strain>
    </source>
</reference>
<feature type="domain" description="HTH cro/C1-type" evidence="1">
    <location>
        <begin position="33"/>
        <end position="87"/>
    </location>
</feature>
<evidence type="ECO:0000313" key="3">
    <source>
        <dbReference type="Proteomes" id="UP000001918"/>
    </source>
</evidence>
<dbReference type="InterPro" id="IPR001387">
    <property type="entry name" value="Cro/C1-type_HTH"/>
</dbReference>
<organism evidence="2 3">
    <name type="scientific">Thermomonospora curvata (strain ATCC 19995 / DSM 43183 / JCM 3096 / KCTC 9072 / NBRC 15933 / NCIMB 10081 / Henssen B9)</name>
    <dbReference type="NCBI Taxonomy" id="471852"/>
    <lineage>
        <taxon>Bacteria</taxon>
        <taxon>Bacillati</taxon>
        <taxon>Actinomycetota</taxon>
        <taxon>Actinomycetes</taxon>
        <taxon>Streptosporangiales</taxon>
        <taxon>Thermomonosporaceae</taxon>
        <taxon>Thermomonospora</taxon>
    </lineage>
</organism>
<proteinExistence type="predicted"/>
<protein>
    <submittedName>
        <fullName evidence="2">Helix-turn-helix domain protein</fullName>
    </submittedName>
</protein>
<gene>
    <name evidence="2" type="ordered locus">Tcur_1970</name>
</gene>
<dbReference type="eggNOG" id="COG1396">
    <property type="taxonomic scope" value="Bacteria"/>
</dbReference>
<name>D1ADS7_THECD</name>
<dbReference type="Pfam" id="PF13560">
    <property type="entry name" value="HTH_31"/>
    <property type="match status" value="1"/>
</dbReference>
<dbReference type="SMART" id="SM00530">
    <property type="entry name" value="HTH_XRE"/>
    <property type="match status" value="1"/>
</dbReference>
<dbReference type="GO" id="GO:0003677">
    <property type="term" value="F:DNA binding"/>
    <property type="evidence" value="ECO:0007669"/>
    <property type="project" value="InterPro"/>
</dbReference>
<dbReference type="OrthoDB" id="5177725at2"/>
<dbReference type="RefSeq" id="WP_012852321.1">
    <property type="nucleotide sequence ID" value="NC_013510.1"/>
</dbReference>
<dbReference type="SUPFAM" id="SSF47413">
    <property type="entry name" value="lambda repressor-like DNA-binding domains"/>
    <property type="match status" value="1"/>
</dbReference>
<dbReference type="KEGG" id="tcu:Tcur_1970"/>
<dbReference type="PROSITE" id="PS50943">
    <property type="entry name" value="HTH_CROC1"/>
    <property type="match status" value="1"/>
</dbReference>
<evidence type="ECO:0000313" key="2">
    <source>
        <dbReference type="EMBL" id="ACY97537.1"/>
    </source>
</evidence>
<accession>D1ADS7</accession>
<dbReference type="STRING" id="471852.Tcur_1970"/>
<dbReference type="CDD" id="cd00093">
    <property type="entry name" value="HTH_XRE"/>
    <property type="match status" value="1"/>
</dbReference>
<dbReference type="Pfam" id="PF19054">
    <property type="entry name" value="DUF5753"/>
    <property type="match status" value="1"/>
</dbReference>
<sequence>MTFAGPARPEPEYNRKTPASGPTVLRIVLGGQLRRLREEAGLSRAQAGDLIRGSESKISRLELGKVSFKARDVADLLDAYGVTGERRQTLLELVEQANRPGWWHQYGDVLPQWFETYLGLEQDAARIREYQLQFVPALLQTADYARAAIRLGHPSADERELQRRVELRMRRRELLTRPDPPHLWVVMDEAVLVRPVGGRAVMRAQLRHLAEICAMPTVTVQVVPFSAGGHAAAGGAFTLLRFAEPGVPDIVYLEQLTGALYIDKPAEVERYQKVMDRLCVDAEPDRRTPDIIADVLRRM</sequence>